<reference evidence="3 4" key="1">
    <citation type="submission" date="2017-02" db="EMBL/GenBank/DDBJ databases">
        <title>Genome sequence of Clostridium beijerinckii Br21.</title>
        <authorList>
            <person name="Fonseca B.C."/>
            <person name="Guazzaroni M.E."/>
            <person name="Riano-Pachon D.M."/>
            <person name="Reginatto V."/>
        </authorList>
    </citation>
    <scope>NUCLEOTIDE SEQUENCE [LARGE SCALE GENOMIC DNA]</scope>
    <source>
        <strain evidence="3 4">Br21</strain>
    </source>
</reference>
<name>A0A1S9N4R5_CLOBE</name>
<dbReference type="EMBL" id="MWMH01000005">
    <property type="protein sequence ID" value="OOP72508.1"/>
    <property type="molecule type" value="Genomic_DNA"/>
</dbReference>
<dbReference type="PROSITE" id="PS51352">
    <property type="entry name" value="THIOREDOXIN_2"/>
    <property type="match status" value="1"/>
</dbReference>
<dbReference type="RefSeq" id="WP_078116296.1">
    <property type="nucleotide sequence ID" value="NZ_MWMH01000005.1"/>
</dbReference>
<evidence type="ECO:0000259" key="2">
    <source>
        <dbReference type="PROSITE" id="PS51352"/>
    </source>
</evidence>
<evidence type="ECO:0000313" key="4">
    <source>
        <dbReference type="Proteomes" id="UP000190959"/>
    </source>
</evidence>
<dbReference type="Proteomes" id="UP000190959">
    <property type="component" value="Unassembled WGS sequence"/>
</dbReference>
<dbReference type="InterPro" id="IPR050553">
    <property type="entry name" value="Thioredoxin_ResA/DsbE_sf"/>
</dbReference>
<dbReference type="Gene3D" id="3.40.30.10">
    <property type="entry name" value="Glutaredoxin"/>
    <property type="match status" value="1"/>
</dbReference>
<dbReference type="Pfam" id="PF00578">
    <property type="entry name" value="AhpC-TSA"/>
    <property type="match status" value="1"/>
</dbReference>
<keyword evidence="1" id="KW-0472">Membrane</keyword>
<evidence type="ECO:0000256" key="1">
    <source>
        <dbReference type="SAM" id="Phobius"/>
    </source>
</evidence>
<dbReference type="PANTHER" id="PTHR42852">
    <property type="entry name" value="THIOL:DISULFIDE INTERCHANGE PROTEIN DSBE"/>
    <property type="match status" value="1"/>
</dbReference>
<evidence type="ECO:0000313" key="3">
    <source>
        <dbReference type="EMBL" id="OOP72508.1"/>
    </source>
</evidence>
<dbReference type="SUPFAM" id="SSF52833">
    <property type="entry name" value="Thioredoxin-like"/>
    <property type="match status" value="1"/>
</dbReference>
<feature type="transmembrane region" description="Helical" evidence="1">
    <location>
        <begin position="6"/>
        <end position="26"/>
    </location>
</feature>
<accession>A0A1S9N4R5</accession>
<dbReference type="PANTHER" id="PTHR42852:SF17">
    <property type="entry name" value="THIOREDOXIN-LIKE PROTEIN HI_1115"/>
    <property type="match status" value="1"/>
</dbReference>
<dbReference type="CDD" id="cd02966">
    <property type="entry name" value="TlpA_like_family"/>
    <property type="match status" value="1"/>
</dbReference>
<feature type="domain" description="Thioredoxin" evidence="2">
    <location>
        <begin position="54"/>
        <end position="198"/>
    </location>
</feature>
<proteinExistence type="predicted"/>
<organism evidence="3 4">
    <name type="scientific">Clostridium beijerinckii</name>
    <name type="common">Clostridium MP</name>
    <dbReference type="NCBI Taxonomy" id="1520"/>
    <lineage>
        <taxon>Bacteria</taxon>
        <taxon>Bacillati</taxon>
        <taxon>Bacillota</taxon>
        <taxon>Clostridia</taxon>
        <taxon>Eubacteriales</taxon>
        <taxon>Clostridiaceae</taxon>
        <taxon>Clostridium</taxon>
    </lineage>
</organism>
<sequence length="199" mass="22957">MENKKLILTVVAIGFAGFLAISYLAYNSLGSKYHKKDINISKDTSKDKEEPNNTTEQDKKMEKDFVVYDEKLNKVKLSDYKGRPVIVNFWASWCPPCKEEMPLFNKLSSKYKAEELTVLMVDLTDGQRETMDKAKKFILDNDYDMKILFDNDGTASINYNIIYIPRTLFIDKDGNIVKDHSGEMTEDELQSQVQLLLNK</sequence>
<dbReference type="InterPro" id="IPR017937">
    <property type="entry name" value="Thioredoxin_CS"/>
</dbReference>
<dbReference type="InterPro" id="IPR000866">
    <property type="entry name" value="AhpC/TSA"/>
</dbReference>
<dbReference type="InterPro" id="IPR013766">
    <property type="entry name" value="Thioredoxin_domain"/>
</dbReference>
<dbReference type="GO" id="GO:0016209">
    <property type="term" value="F:antioxidant activity"/>
    <property type="evidence" value="ECO:0007669"/>
    <property type="project" value="InterPro"/>
</dbReference>
<gene>
    <name evidence="3" type="ORF">CBEIBR21_16390</name>
</gene>
<protein>
    <submittedName>
        <fullName evidence="3">Alkyl hydroperoxide reductase</fullName>
    </submittedName>
</protein>
<comment type="caution">
    <text evidence="3">The sequence shown here is derived from an EMBL/GenBank/DDBJ whole genome shotgun (WGS) entry which is preliminary data.</text>
</comment>
<keyword evidence="1" id="KW-0812">Transmembrane</keyword>
<dbReference type="InterPro" id="IPR036249">
    <property type="entry name" value="Thioredoxin-like_sf"/>
</dbReference>
<dbReference type="AlphaFoldDB" id="A0A1S9N4R5"/>
<dbReference type="PROSITE" id="PS00194">
    <property type="entry name" value="THIOREDOXIN_1"/>
    <property type="match status" value="1"/>
</dbReference>
<dbReference type="GO" id="GO:0016491">
    <property type="term" value="F:oxidoreductase activity"/>
    <property type="evidence" value="ECO:0007669"/>
    <property type="project" value="InterPro"/>
</dbReference>
<keyword evidence="1" id="KW-1133">Transmembrane helix</keyword>